<sequence length="205" mass="22292">MQTIRPPIARRSLLLSAPALLAARIATGAEGPLRFGLTPVFLNNEAAVIDALTLALADASGRPVLPVQRRSYAEVTALHRLFPAVNARAGGRLRGIAALTEAAVRAHDWPGNGRELRARLIRGVEHAAGDWLFPADLFPERQTNAALQSLAEARDAAERAQIMVALERSGHQMAEAARLLKVSRTTLWEKIQKLGLQPVRISERQ</sequence>
<keyword evidence="4" id="KW-1185">Reference proteome</keyword>
<dbReference type="Proteomes" id="UP000193017">
    <property type="component" value="Chromosome"/>
</dbReference>
<dbReference type="Gene3D" id="1.10.8.60">
    <property type="match status" value="1"/>
</dbReference>
<dbReference type="GO" id="GO:0043565">
    <property type="term" value="F:sequence-specific DNA binding"/>
    <property type="evidence" value="ECO:0007669"/>
    <property type="project" value="InterPro"/>
</dbReference>
<organism evidence="3 4">
    <name type="scientific">Paracoccus contaminans</name>
    <dbReference type="NCBI Taxonomy" id="1945662"/>
    <lineage>
        <taxon>Bacteria</taxon>
        <taxon>Pseudomonadati</taxon>
        <taxon>Pseudomonadota</taxon>
        <taxon>Alphaproteobacteria</taxon>
        <taxon>Rhodobacterales</taxon>
        <taxon>Paracoccaceae</taxon>
        <taxon>Paracoccus</taxon>
    </lineage>
</organism>
<keyword evidence="1" id="KW-0732">Signal</keyword>
<dbReference type="SUPFAM" id="SSF46689">
    <property type="entry name" value="Homeodomain-like"/>
    <property type="match status" value="1"/>
</dbReference>
<name>A0A1W6CUW6_9RHOB</name>
<feature type="signal peptide" evidence="1">
    <location>
        <begin position="1"/>
        <end position="28"/>
    </location>
</feature>
<dbReference type="InterPro" id="IPR009057">
    <property type="entry name" value="Homeodomain-like_sf"/>
</dbReference>
<feature type="domain" description="DNA binding HTH" evidence="2">
    <location>
        <begin position="156"/>
        <end position="194"/>
    </location>
</feature>
<dbReference type="STRING" id="1945662.B0A89_02350"/>
<protein>
    <recommendedName>
        <fullName evidence="2">DNA binding HTH domain-containing protein</fullName>
    </recommendedName>
</protein>
<reference evidence="3 4" key="1">
    <citation type="submission" date="2017-03" db="EMBL/GenBank/DDBJ databases">
        <title>Genome sequence of Paracoccus contaminans isolated from a water microcosm.</title>
        <authorList>
            <person name="Aurass P."/>
            <person name="Karste S."/>
            <person name="Trost E."/>
            <person name="Glaeser S.P."/>
            <person name="Kaempfer P."/>
            <person name="Flieger A."/>
        </authorList>
    </citation>
    <scope>NUCLEOTIDE SEQUENCE [LARGE SCALE GENOMIC DNA]</scope>
    <source>
        <strain evidence="4">RKI 16-01929T\LMG 29738T\CCM 8701T\CIP 111112T</strain>
    </source>
</reference>
<accession>A0A1W6CUW6</accession>
<dbReference type="OrthoDB" id="9805953at2"/>
<evidence type="ECO:0000313" key="4">
    <source>
        <dbReference type="Proteomes" id="UP000193017"/>
    </source>
</evidence>
<dbReference type="Gene3D" id="1.10.10.60">
    <property type="entry name" value="Homeodomain-like"/>
    <property type="match status" value="1"/>
</dbReference>
<feature type="chain" id="PRO_5012596880" description="DNA binding HTH domain-containing protein" evidence="1">
    <location>
        <begin position="29"/>
        <end position="205"/>
    </location>
</feature>
<dbReference type="PRINTS" id="PR01590">
    <property type="entry name" value="HTHFIS"/>
</dbReference>
<evidence type="ECO:0000313" key="3">
    <source>
        <dbReference type="EMBL" id="ARJ68650.1"/>
    </source>
</evidence>
<proteinExistence type="predicted"/>
<dbReference type="AlphaFoldDB" id="A0A1W6CUW6"/>
<dbReference type="InterPro" id="IPR002197">
    <property type="entry name" value="HTH_Fis"/>
</dbReference>
<dbReference type="EMBL" id="CP020612">
    <property type="protein sequence ID" value="ARJ68650.1"/>
    <property type="molecule type" value="Genomic_DNA"/>
</dbReference>
<evidence type="ECO:0000256" key="1">
    <source>
        <dbReference type="SAM" id="SignalP"/>
    </source>
</evidence>
<dbReference type="KEGG" id="pcon:B0A89_02350"/>
<dbReference type="RefSeq" id="WP_085376765.1">
    <property type="nucleotide sequence ID" value="NZ_CP020612.1"/>
</dbReference>
<evidence type="ECO:0000259" key="2">
    <source>
        <dbReference type="Pfam" id="PF02954"/>
    </source>
</evidence>
<dbReference type="Pfam" id="PF02954">
    <property type="entry name" value="HTH_8"/>
    <property type="match status" value="1"/>
</dbReference>
<dbReference type="PANTHER" id="PTHR32071">
    <property type="entry name" value="TRANSCRIPTIONAL REGULATORY PROTEIN"/>
    <property type="match status" value="1"/>
</dbReference>
<gene>
    <name evidence="3" type="ORF">B0A89_02350</name>
</gene>